<evidence type="ECO:0000313" key="4">
    <source>
        <dbReference type="Proteomes" id="UP001500459"/>
    </source>
</evidence>
<keyword evidence="2" id="KW-0732">Signal</keyword>
<proteinExistence type="predicted"/>
<evidence type="ECO:0000313" key="3">
    <source>
        <dbReference type="EMBL" id="GAA4109082.1"/>
    </source>
</evidence>
<feature type="region of interest" description="Disordered" evidence="1">
    <location>
        <begin position="32"/>
        <end position="54"/>
    </location>
</feature>
<keyword evidence="4" id="KW-1185">Reference proteome</keyword>
<accession>A0ABP7XA71</accession>
<evidence type="ECO:0000256" key="1">
    <source>
        <dbReference type="SAM" id="MobiDB-lite"/>
    </source>
</evidence>
<comment type="caution">
    <text evidence="3">The sequence shown here is derived from an EMBL/GenBank/DDBJ whole genome shotgun (WGS) entry which is preliminary data.</text>
</comment>
<protein>
    <recommendedName>
        <fullName evidence="5">Collagen-like protein</fullName>
    </recommendedName>
</protein>
<sequence length="195" mass="21045">MKARTNLVRKILVVMMVSAMLFSCSDGEDGAIGPAGQDGTDGINGIDGEDGVDGTDGETGTANVIYSDWIDSEFDEDITDGFDSFSISAPELTQELIDSGTLLVYGRIDNGTVYQIPLVLYGNINESYFVRIIEPGSFNIGVEGVVSDNIGTPFFNDTFRYILIPGETTATANKSAQDYTSMSYNEIAKLFNIPK</sequence>
<feature type="chain" id="PRO_5047436720" description="Collagen-like protein" evidence="2">
    <location>
        <begin position="26"/>
        <end position="195"/>
    </location>
</feature>
<dbReference type="PROSITE" id="PS51257">
    <property type="entry name" value="PROKAR_LIPOPROTEIN"/>
    <property type="match status" value="1"/>
</dbReference>
<gene>
    <name evidence="3" type="ORF">GCM10022393_05470</name>
</gene>
<name>A0ABP7XA71_9FLAO</name>
<reference evidence="4" key="1">
    <citation type="journal article" date="2019" name="Int. J. Syst. Evol. Microbiol.">
        <title>The Global Catalogue of Microorganisms (GCM) 10K type strain sequencing project: providing services to taxonomists for standard genome sequencing and annotation.</title>
        <authorList>
            <consortium name="The Broad Institute Genomics Platform"/>
            <consortium name="The Broad Institute Genome Sequencing Center for Infectious Disease"/>
            <person name="Wu L."/>
            <person name="Ma J."/>
        </authorList>
    </citation>
    <scope>NUCLEOTIDE SEQUENCE [LARGE SCALE GENOMIC DNA]</scope>
    <source>
        <strain evidence="4">JCM 17106</strain>
    </source>
</reference>
<evidence type="ECO:0008006" key="5">
    <source>
        <dbReference type="Google" id="ProtNLM"/>
    </source>
</evidence>
<dbReference type="Proteomes" id="UP001500459">
    <property type="component" value="Unassembled WGS sequence"/>
</dbReference>
<feature type="signal peptide" evidence="2">
    <location>
        <begin position="1"/>
        <end position="25"/>
    </location>
</feature>
<organism evidence="3 4">
    <name type="scientific">Aquimarina addita</name>
    <dbReference type="NCBI Taxonomy" id="870485"/>
    <lineage>
        <taxon>Bacteria</taxon>
        <taxon>Pseudomonadati</taxon>
        <taxon>Bacteroidota</taxon>
        <taxon>Flavobacteriia</taxon>
        <taxon>Flavobacteriales</taxon>
        <taxon>Flavobacteriaceae</taxon>
        <taxon>Aquimarina</taxon>
    </lineage>
</organism>
<evidence type="ECO:0000256" key="2">
    <source>
        <dbReference type="SAM" id="SignalP"/>
    </source>
</evidence>
<dbReference type="RefSeq" id="WP_344924549.1">
    <property type="nucleotide sequence ID" value="NZ_BAABCW010000002.1"/>
</dbReference>
<dbReference type="EMBL" id="BAABCW010000002">
    <property type="protein sequence ID" value="GAA4109082.1"/>
    <property type="molecule type" value="Genomic_DNA"/>
</dbReference>